<dbReference type="InterPro" id="IPR034884">
    <property type="entry name" value="Cytochrome_c_oxidase_VIc/VIIs"/>
</dbReference>
<comment type="pathway">
    <text evidence="2">Energy metabolism; oxidative phosphorylation.</text>
</comment>
<evidence type="ECO:0000256" key="4">
    <source>
        <dbReference type="ARBA" id="ARBA00022692"/>
    </source>
</evidence>
<evidence type="ECO:0000256" key="7">
    <source>
        <dbReference type="ARBA" id="ARBA00023128"/>
    </source>
</evidence>
<dbReference type="Gene3D" id="4.10.93.10">
    <property type="entry name" value="Mitochondrial cytochrome c oxidase subunit VIc/VIIs"/>
    <property type="match status" value="1"/>
</dbReference>
<keyword evidence="5" id="KW-0999">Mitochondrion inner membrane</keyword>
<dbReference type="STRING" id="75913.A0A0K0FC34"/>
<dbReference type="PANTHER" id="PTHR48416">
    <property type="entry name" value="CYTOCHROME C OXIDASE SUBUNIT 6C"/>
    <property type="match status" value="1"/>
</dbReference>
<evidence type="ECO:0000256" key="8">
    <source>
        <dbReference type="ARBA" id="ARBA00023136"/>
    </source>
</evidence>
<dbReference type="PANTHER" id="PTHR48416:SF1">
    <property type="entry name" value="CYTOCHROME C OXIDASE SUBUNIT 6C"/>
    <property type="match status" value="1"/>
</dbReference>
<keyword evidence="10" id="KW-1185">Reference proteome</keyword>
<reference evidence="11" key="2">
    <citation type="submission" date="2015-08" db="UniProtKB">
        <authorList>
            <consortium name="WormBaseParasite"/>
        </authorList>
    </citation>
    <scope>IDENTIFICATION</scope>
</reference>
<accession>A0A0K0FC34</accession>
<name>A0A0K0FC34_STRVS</name>
<keyword evidence="4 9" id="KW-0812">Transmembrane</keyword>
<dbReference type="InterPro" id="IPR037169">
    <property type="entry name" value="Cytochrome_c_oxidase_VIc_sf"/>
</dbReference>
<protein>
    <submittedName>
        <fullName evidence="11">COX6C domain-containing protein</fullName>
    </submittedName>
</protein>
<comment type="subcellular location">
    <subcellularLocation>
        <location evidence="1">Mitochondrion inner membrane</location>
        <topology evidence="1">Single-pass membrane protein</topology>
    </subcellularLocation>
</comment>
<keyword evidence="6 9" id="KW-1133">Transmembrane helix</keyword>
<organism evidence="10 11">
    <name type="scientific">Strongyloides venezuelensis</name>
    <name type="common">Threadworm</name>
    <dbReference type="NCBI Taxonomy" id="75913"/>
    <lineage>
        <taxon>Eukaryota</taxon>
        <taxon>Metazoa</taxon>
        <taxon>Ecdysozoa</taxon>
        <taxon>Nematoda</taxon>
        <taxon>Chromadorea</taxon>
        <taxon>Rhabditida</taxon>
        <taxon>Tylenchina</taxon>
        <taxon>Panagrolaimomorpha</taxon>
        <taxon>Strongyloidoidea</taxon>
        <taxon>Strongyloididae</taxon>
        <taxon>Strongyloides</taxon>
    </lineage>
</organism>
<dbReference type="AlphaFoldDB" id="A0A0K0FC34"/>
<keyword evidence="8 9" id="KW-0472">Membrane</keyword>
<comment type="similarity">
    <text evidence="3">Belongs to the cytochrome c oxidase subunit 6c family.</text>
</comment>
<evidence type="ECO:0000256" key="2">
    <source>
        <dbReference type="ARBA" id="ARBA00004673"/>
    </source>
</evidence>
<evidence type="ECO:0000313" key="11">
    <source>
        <dbReference type="WBParaSite" id="SVE_0639800.1"/>
    </source>
</evidence>
<evidence type="ECO:0000256" key="5">
    <source>
        <dbReference type="ARBA" id="ARBA00022792"/>
    </source>
</evidence>
<evidence type="ECO:0000256" key="9">
    <source>
        <dbReference type="SAM" id="Phobius"/>
    </source>
</evidence>
<sequence>MVLVMRNMMQTAAKRTIYFGLAGGIVTTITFYVSYVQPRQKKFEQFFANYDPYQRMREICESGNGYLHTCPDQLAAAYQEKNIPIGSKPQLVAESNVEDEEESIVVADE</sequence>
<keyword evidence="7" id="KW-0496">Mitochondrion</keyword>
<dbReference type="GO" id="GO:0005743">
    <property type="term" value="C:mitochondrial inner membrane"/>
    <property type="evidence" value="ECO:0007669"/>
    <property type="project" value="UniProtKB-SubCell"/>
</dbReference>
<dbReference type="Pfam" id="PF02937">
    <property type="entry name" value="COX6C"/>
    <property type="match status" value="1"/>
</dbReference>
<evidence type="ECO:0000313" key="10">
    <source>
        <dbReference type="Proteomes" id="UP000035680"/>
    </source>
</evidence>
<feature type="transmembrane region" description="Helical" evidence="9">
    <location>
        <begin position="16"/>
        <end position="35"/>
    </location>
</feature>
<evidence type="ECO:0000256" key="6">
    <source>
        <dbReference type="ARBA" id="ARBA00022989"/>
    </source>
</evidence>
<proteinExistence type="inferred from homology"/>
<dbReference type="Proteomes" id="UP000035680">
    <property type="component" value="Unassembled WGS sequence"/>
</dbReference>
<evidence type="ECO:0000256" key="3">
    <source>
        <dbReference type="ARBA" id="ARBA00007204"/>
    </source>
</evidence>
<dbReference type="InterPro" id="IPR051389">
    <property type="entry name" value="Cytochrome_c_oxidase_VIc"/>
</dbReference>
<dbReference type="SUPFAM" id="SSF81415">
    <property type="entry name" value="Mitochondrial cytochrome c oxidase subunit VIc"/>
    <property type="match status" value="1"/>
</dbReference>
<dbReference type="WBParaSite" id="SVE_0639800.1">
    <property type="protein sequence ID" value="SVE_0639800.1"/>
    <property type="gene ID" value="SVE_0639800"/>
</dbReference>
<evidence type="ECO:0000256" key="1">
    <source>
        <dbReference type="ARBA" id="ARBA00004434"/>
    </source>
</evidence>
<reference evidence="10" key="1">
    <citation type="submission" date="2014-07" db="EMBL/GenBank/DDBJ databases">
        <authorList>
            <person name="Martin A.A"/>
            <person name="De Silva N."/>
        </authorList>
    </citation>
    <scope>NUCLEOTIDE SEQUENCE</scope>
</reference>